<protein>
    <submittedName>
        <fullName evidence="1">Uncharacterized protein</fullName>
    </submittedName>
</protein>
<organism evidence="1 2">
    <name type="scientific">Ferviditalea candida</name>
    <dbReference type="NCBI Taxonomy" id="3108399"/>
    <lineage>
        <taxon>Bacteria</taxon>
        <taxon>Bacillati</taxon>
        <taxon>Bacillota</taxon>
        <taxon>Bacilli</taxon>
        <taxon>Bacillales</taxon>
        <taxon>Paenibacillaceae</taxon>
        <taxon>Ferviditalea</taxon>
    </lineage>
</organism>
<dbReference type="Proteomes" id="UP001310386">
    <property type="component" value="Unassembled WGS sequence"/>
</dbReference>
<dbReference type="EMBL" id="JAYJLD010000027">
    <property type="protein sequence ID" value="MEB3103068.1"/>
    <property type="molecule type" value="Genomic_DNA"/>
</dbReference>
<name>A0ABU5ZLK4_9BACL</name>
<accession>A0ABU5ZLK4</accession>
<evidence type="ECO:0000313" key="2">
    <source>
        <dbReference type="Proteomes" id="UP001310386"/>
    </source>
</evidence>
<comment type="caution">
    <text evidence="1">The sequence shown here is derived from an EMBL/GenBank/DDBJ whole genome shotgun (WGS) entry which is preliminary data.</text>
</comment>
<evidence type="ECO:0000313" key="1">
    <source>
        <dbReference type="EMBL" id="MEB3103068.1"/>
    </source>
</evidence>
<reference evidence="1" key="1">
    <citation type="submission" date="2023-12" db="EMBL/GenBank/DDBJ databases">
        <title>Fervidustalea candida gen. nov., sp. nov., a novel member of the family Paenibacillaceae isolated from a geothermal area.</title>
        <authorList>
            <person name="Li W.-J."/>
            <person name="Jiao J.-Y."/>
            <person name="Chen Y."/>
        </authorList>
    </citation>
    <scope>NUCLEOTIDE SEQUENCE</scope>
    <source>
        <strain evidence="1">SYSU GA230002</strain>
    </source>
</reference>
<gene>
    <name evidence="1" type="ORF">VF724_15535</name>
</gene>
<keyword evidence="2" id="KW-1185">Reference proteome</keyword>
<sequence length="112" mass="12976">MNIEALRDEVYWLLRIGEKIFDVNDIVYFSHNGNIAKAPNDIADVYKSGKDANWFNWNSFTVSIKSHINIYESSHPEEWRDLKPFIKSLSEKELIALKENGSSDSLVEKPLM</sequence>
<dbReference type="RefSeq" id="WP_371755195.1">
    <property type="nucleotide sequence ID" value="NZ_JAYJLD010000027.1"/>
</dbReference>
<proteinExistence type="predicted"/>